<sequence>MGGKPFGSSPAPGRSLVVLHMRLSSPFSREISQHPETASVDSWSISILGPVLFNIFIQNLDAGVERTISKFADDTKPGGAVDSLKGQDALQRDLDRSEII</sequence>
<dbReference type="Proteomes" id="UP001333110">
    <property type="component" value="Unassembled WGS sequence"/>
</dbReference>
<dbReference type="EMBL" id="JAUNZN010000009">
    <property type="protein sequence ID" value="KAK4815586.1"/>
    <property type="molecule type" value="Genomic_DNA"/>
</dbReference>
<dbReference type="AlphaFoldDB" id="A0AAN7NPJ8"/>
<keyword evidence="2" id="KW-1185">Reference proteome</keyword>
<evidence type="ECO:0000313" key="1">
    <source>
        <dbReference type="EMBL" id="KAK4815586.1"/>
    </source>
</evidence>
<gene>
    <name evidence="1" type="ORF">QYF61_004801</name>
</gene>
<reference evidence="1 2" key="1">
    <citation type="journal article" date="2023" name="J. Hered.">
        <title>Chromosome-level genome of the wood stork (Mycteria americana) provides insight into avian chromosome evolution.</title>
        <authorList>
            <person name="Flamio R. Jr."/>
            <person name="Ramstad K.M."/>
        </authorList>
    </citation>
    <scope>NUCLEOTIDE SEQUENCE [LARGE SCALE GENOMIC DNA]</scope>
    <source>
        <strain evidence="1">JAX WOST 10</strain>
    </source>
</reference>
<organism evidence="1 2">
    <name type="scientific">Mycteria americana</name>
    <name type="common">Wood stork</name>
    <dbReference type="NCBI Taxonomy" id="33587"/>
    <lineage>
        <taxon>Eukaryota</taxon>
        <taxon>Metazoa</taxon>
        <taxon>Chordata</taxon>
        <taxon>Craniata</taxon>
        <taxon>Vertebrata</taxon>
        <taxon>Euteleostomi</taxon>
        <taxon>Archelosauria</taxon>
        <taxon>Archosauria</taxon>
        <taxon>Dinosauria</taxon>
        <taxon>Saurischia</taxon>
        <taxon>Theropoda</taxon>
        <taxon>Coelurosauria</taxon>
        <taxon>Aves</taxon>
        <taxon>Neognathae</taxon>
        <taxon>Neoaves</taxon>
        <taxon>Aequornithes</taxon>
        <taxon>Ciconiiformes</taxon>
        <taxon>Ciconiidae</taxon>
        <taxon>Mycteria</taxon>
    </lineage>
</organism>
<accession>A0AAN7NPJ8</accession>
<name>A0AAN7NPJ8_MYCAM</name>
<protein>
    <recommendedName>
        <fullName evidence="3">Rna-directed dna polymerase from mobile element jockey-like</fullName>
    </recommendedName>
</protein>
<evidence type="ECO:0008006" key="3">
    <source>
        <dbReference type="Google" id="ProtNLM"/>
    </source>
</evidence>
<evidence type="ECO:0000313" key="2">
    <source>
        <dbReference type="Proteomes" id="UP001333110"/>
    </source>
</evidence>
<proteinExistence type="predicted"/>
<comment type="caution">
    <text evidence="1">The sequence shown here is derived from an EMBL/GenBank/DDBJ whole genome shotgun (WGS) entry which is preliminary data.</text>
</comment>